<dbReference type="InterPro" id="IPR044136">
    <property type="entry name" value="Lys-tRNA-ligase_II_N"/>
</dbReference>
<dbReference type="SUPFAM" id="SSF50249">
    <property type="entry name" value="Nucleic acid-binding proteins"/>
    <property type="match status" value="1"/>
</dbReference>
<dbReference type="GO" id="GO:0005739">
    <property type="term" value="C:mitochondrion"/>
    <property type="evidence" value="ECO:0007669"/>
    <property type="project" value="TreeGrafter"/>
</dbReference>
<dbReference type="InterPro" id="IPR012340">
    <property type="entry name" value="NA-bd_OB-fold"/>
</dbReference>
<dbReference type="GO" id="GO:0004824">
    <property type="term" value="F:lysine-tRNA ligase activity"/>
    <property type="evidence" value="ECO:0007669"/>
    <property type="project" value="UniProtKB-EC"/>
</dbReference>
<comment type="catalytic activity">
    <reaction evidence="7 8">
        <text>tRNA(Lys) + L-lysine + ATP = L-lysyl-tRNA(Lys) + AMP + diphosphate</text>
        <dbReference type="Rhea" id="RHEA:20792"/>
        <dbReference type="Rhea" id="RHEA-COMP:9696"/>
        <dbReference type="Rhea" id="RHEA-COMP:9697"/>
        <dbReference type="ChEBI" id="CHEBI:30616"/>
        <dbReference type="ChEBI" id="CHEBI:32551"/>
        <dbReference type="ChEBI" id="CHEBI:33019"/>
        <dbReference type="ChEBI" id="CHEBI:78442"/>
        <dbReference type="ChEBI" id="CHEBI:78529"/>
        <dbReference type="ChEBI" id="CHEBI:456215"/>
        <dbReference type="EC" id="6.1.1.6"/>
    </reaction>
</comment>
<keyword evidence="11" id="KW-1185">Reference proteome</keyword>
<dbReference type="AlphaFoldDB" id="A0A6A5TPF9"/>
<dbReference type="OrthoDB" id="21243at2759"/>
<evidence type="ECO:0000256" key="4">
    <source>
        <dbReference type="ARBA" id="ARBA00022840"/>
    </source>
</evidence>
<dbReference type="GO" id="GO:0005524">
    <property type="term" value="F:ATP binding"/>
    <property type="evidence" value="ECO:0007669"/>
    <property type="project" value="UniProtKB-KW"/>
</dbReference>
<evidence type="ECO:0000256" key="2">
    <source>
        <dbReference type="ARBA" id="ARBA00022598"/>
    </source>
</evidence>
<dbReference type="InterPro" id="IPR006195">
    <property type="entry name" value="aa-tRNA-synth_II"/>
</dbReference>
<dbReference type="EC" id="6.1.1.6" evidence="1 8"/>
<dbReference type="PROSITE" id="PS50862">
    <property type="entry name" value="AA_TRNA_LIGASE_II"/>
    <property type="match status" value="1"/>
</dbReference>
<dbReference type="PANTHER" id="PTHR42918:SF5">
    <property type="entry name" value="LYSINE--TRNA LIGASE, MITOCHONDRIAL"/>
    <property type="match status" value="1"/>
</dbReference>
<dbReference type="SUPFAM" id="SSF55681">
    <property type="entry name" value="Class II aaRS and biotin synthetases"/>
    <property type="match status" value="1"/>
</dbReference>
<keyword evidence="5 10" id="KW-0030">Aminoacyl-tRNA synthetase</keyword>
<dbReference type="Gene3D" id="3.30.930.10">
    <property type="entry name" value="Bira Bifunctional Protein, Domain 2"/>
    <property type="match status" value="1"/>
</dbReference>
<dbReference type="InterPro" id="IPR045864">
    <property type="entry name" value="aa-tRNA-synth_II/BPL/LPL"/>
</dbReference>
<proteinExistence type="predicted"/>
<evidence type="ECO:0000256" key="1">
    <source>
        <dbReference type="ARBA" id="ARBA00013166"/>
    </source>
</evidence>
<organism evidence="10 11">
    <name type="scientific">Byssothecium circinans</name>
    <dbReference type="NCBI Taxonomy" id="147558"/>
    <lineage>
        <taxon>Eukaryota</taxon>
        <taxon>Fungi</taxon>
        <taxon>Dikarya</taxon>
        <taxon>Ascomycota</taxon>
        <taxon>Pezizomycotina</taxon>
        <taxon>Dothideomycetes</taxon>
        <taxon>Pleosporomycetidae</taxon>
        <taxon>Pleosporales</taxon>
        <taxon>Massarineae</taxon>
        <taxon>Massarinaceae</taxon>
        <taxon>Byssothecium</taxon>
    </lineage>
</organism>
<protein>
    <recommendedName>
        <fullName evidence="1 8">Lysine--tRNA ligase</fullName>
        <ecNumber evidence="1 8">6.1.1.6</ecNumber>
    </recommendedName>
    <alternativeName>
        <fullName evidence="6 8">Lysyl-tRNA synthetase</fullName>
    </alternativeName>
</protein>
<reference evidence="10" key="1">
    <citation type="journal article" date="2020" name="Stud. Mycol.">
        <title>101 Dothideomycetes genomes: a test case for predicting lifestyles and emergence of pathogens.</title>
        <authorList>
            <person name="Haridas S."/>
            <person name="Albert R."/>
            <person name="Binder M."/>
            <person name="Bloem J."/>
            <person name="Labutti K."/>
            <person name="Salamov A."/>
            <person name="Andreopoulos B."/>
            <person name="Baker S."/>
            <person name="Barry K."/>
            <person name="Bills G."/>
            <person name="Bluhm B."/>
            <person name="Cannon C."/>
            <person name="Castanera R."/>
            <person name="Culley D."/>
            <person name="Daum C."/>
            <person name="Ezra D."/>
            <person name="Gonzalez J."/>
            <person name="Henrissat B."/>
            <person name="Kuo A."/>
            <person name="Liang C."/>
            <person name="Lipzen A."/>
            <person name="Lutzoni F."/>
            <person name="Magnuson J."/>
            <person name="Mondo S."/>
            <person name="Nolan M."/>
            <person name="Ohm R."/>
            <person name="Pangilinan J."/>
            <person name="Park H.-J."/>
            <person name="Ramirez L."/>
            <person name="Alfaro M."/>
            <person name="Sun H."/>
            <person name="Tritt A."/>
            <person name="Yoshinaga Y."/>
            <person name="Zwiers L.-H."/>
            <person name="Turgeon B."/>
            <person name="Goodwin S."/>
            <person name="Spatafora J."/>
            <person name="Crous P."/>
            <person name="Grigoriev I."/>
        </authorList>
    </citation>
    <scope>NUCLEOTIDE SEQUENCE</scope>
    <source>
        <strain evidence="10">CBS 675.92</strain>
    </source>
</reference>
<dbReference type="EMBL" id="ML976998">
    <property type="protein sequence ID" value="KAF1954521.1"/>
    <property type="molecule type" value="Genomic_DNA"/>
</dbReference>
<evidence type="ECO:0000256" key="5">
    <source>
        <dbReference type="ARBA" id="ARBA00023146"/>
    </source>
</evidence>
<evidence type="ECO:0000256" key="8">
    <source>
        <dbReference type="RuleBase" id="RU003748"/>
    </source>
</evidence>
<evidence type="ECO:0000256" key="3">
    <source>
        <dbReference type="ARBA" id="ARBA00022741"/>
    </source>
</evidence>
<name>A0A6A5TPF9_9PLEO</name>
<dbReference type="Pfam" id="PF00152">
    <property type="entry name" value="tRNA-synt_2"/>
    <property type="match status" value="1"/>
</dbReference>
<dbReference type="GO" id="GO:0070154">
    <property type="term" value="P:mitochondrial lysyl-tRNA aminoacylation"/>
    <property type="evidence" value="ECO:0007669"/>
    <property type="project" value="TreeGrafter"/>
</dbReference>
<dbReference type="InterPro" id="IPR002313">
    <property type="entry name" value="Lys-tRNA-ligase_II"/>
</dbReference>
<dbReference type="Proteomes" id="UP000800035">
    <property type="component" value="Unassembled WGS sequence"/>
</dbReference>
<dbReference type="CDD" id="cd04322">
    <property type="entry name" value="LysRS_N"/>
    <property type="match status" value="1"/>
</dbReference>
<keyword evidence="4" id="KW-0067">ATP-binding</keyword>
<evidence type="ECO:0000313" key="11">
    <source>
        <dbReference type="Proteomes" id="UP000800035"/>
    </source>
</evidence>
<evidence type="ECO:0000256" key="6">
    <source>
        <dbReference type="ARBA" id="ARBA00030563"/>
    </source>
</evidence>
<dbReference type="InterPro" id="IPR018149">
    <property type="entry name" value="Lys-tRNA-synth_II_C"/>
</dbReference>
<dbReference type="NCBIfam" id="TIGR00499">
    <property type="entry name" value="lysS_bact"/>
    <property type="match status" value="1"/>
</dbReference>
<keyword evidence="2" id="KW-0436">Ligase</keyword>
<dbReference type="Pfam" id="PF01336">
    <property type="entry name" value="tRNA_anti-codon"/>
    <property type="match status" value="1"/>
</dbReference>
<evidence type="ECO:0000256" key="7">
    <source>
        <dbReference type="ARBA" id="ARBA00048573"/>
    </source>
</evidence>
<dbReference type="Gene3D" id="2.40.50.140">
    <property type="entry name" value="Nucleic acid-binding proteins"/>
    <property type="match status" value="1"/>
</dbReference>
<gene>
    <name evidence="10" type="ORF">CC80DRAFT_517465</name>
</gene>
<sequence>MSRISLPFLRPYLFRSVNPRNSPEAARAYNAVHKQFIYHDLPARYLGPLPVEKQMRLDTLRNARPLGSYHPRLEMKAEDTQDLSIRDFISQYEKIQETQAEMVSVFGRVRSVRSLGSKLIFIDVERAGQRLQIMVEQKNLPEKWRVENFKELKKVVRIGDWVSFTGHPHRTKSGELSVLAMRVPQILAPCLHHIPEKVENLETLARHPHVHQLTSEEPGDILRLRALIYDHIRSLLVQDGFLEVETPMFDVRAGGAIARPFETVANELSNMPIRLRIAPELNLKRLIVGGQDRIFELGRAFRNEGVDNTHNPEFSTCEFYEVGATLPELIQRTENMVRGLHTAVESLRSSYFPSLAKTEGIDFSTPFKQLRFIPTIEEASGHQMPNLASPTATDDVLAMFKDLDIAVPPNPTLPRLLDTLAEKYIEPLCINPTFIINHPEALSPLSKTYHDIYSDGQLVAARAELFINGREYANTYEEENSPFEQRRKFIEQLEYHPEGEREKEIDESYLEVLEWGMPPTGGWGCGLDRLVMLFANKKRIADVLPFGTLRNVVSISKNK</sequence>
<evidence type="ECO:0000313" key="10">
    <source>
        <dbReference type="EMBL" id="KAF1954521.1"/>
    </source>
</evidence>
<feature type="domain" description="Aminoacyl-transfer RNA synthetases class-II family profile" evidence="9">
    <location>
        <begin position="222"/>
        <end position="545"/>
    </location>
</feature>
<accession>A0A6A5TPF9</accession>
<evidence type="ECO:0000259" key="9">
    <source>
        <dbReference type="PROSITE" id="PS50862"/>
    </source>
</evidence>
<dbReference type="GO" id="GO:0000049">
    <property type="term" value="F:tRNA binding"/>
    <property type="evidence" value="ECO:0007669"/>
    <property type="project" value="TreeGrafter"/>
</dbReference>
<dbReference type="InterPro" id="IPR004364">
    <property type="entry name" value="Aa-tRNA-synt_II"/>
</dbReference>
<dbReference type="PANTHER" id="PTHR42918">
    <property type="entry name" value="LYSYL-TRNA SYNTHETASE"/>
    <property type="match status" value="1"/>
</dbReference>
<dbReference type="InterPro" id="IPR004365">
    <property type="entry name" value="NA-bd_OB_tRNA"/>
</dbReference>
<keyword evidence="3" id="KW-0547">Nucleotide-binding</keyword>
<dbReference type="PRINTS" id="PR00982">
    <property type="entry name" value="TRNASYNTHLYS"/>
</dbReference>
<dbReference type="FunFam" id="3.30.930.10:FF:000094">
    <property type="entry name" value="Lysine--tRNA ligase, mitochondrial"/>
    <property type="match status" value="1"/>
</dbReference>